<feature type="region of interest" description="Disordered" evidence="1">
    <location>
        <begin position="33"/>
        <end position="56"/>
    </location>
</feature>
<comment type="caution">
    <text evidence="4">The sequence shown here is derived from an EMBL/GenBank/DDBJ whole genome shotgun (WGS) entry which is preliminary data.</text>
</comment>
<protein>
    <submittedName>
        <fullName evidence="4">Transport-associated protein</fullName>
    </submittedName>
</protein>
<evidence type="ECO:0000256" key="1">
    <source>
        <dbReference type="SAM" id="MobiDB-lite"/>
    </source>
</evidence>
<accession>A0A658QX25</accession>
<feature type="domain" description="BON" evidence="3">
    <location>
        <begin position="56"/>
        <end position="124"/>
    </location>
</feature>
<evidence type="ECO:0000259" key="3">
    <source>
        <dbReference type="PROSITE" id="PS50914"/>
    </source>
</evidence>
<feature type="chain" id="PRO_5024926319" evidence="2">
    <location>
        <begin position="25"/>
        <end position="129"/>
    </location>
</feature>
<evidence type="ECO:0000256" key="2">
    <source>
        <dbReference type="SAM" id="SignalP"/>
    </source>
</evidence>
<evidence type="ECO:0000313" key="4">
    <source>
        <dbReference type="EMBL" id="SAL30277.1"/>
    </source>
</evidence>
<dbReference type="Gene3D" id="3.30.1340.30">
    <property type="match status" value="1"/>
</dbReference>
<sequence>MKNMQTFILAMGAIIAAASLTAWSQTSEPASASAMAGASSASASVTPATPATGRQANRALRRRVYGAIAKNKDIDAGNISVVAKDGAVKLTGTVGDASQVNRVSEIVRGVPGVTSVTNGLTVKKPFGGM</sequence>
<reference evidence="4 5" key="1">
    <citation type="submission" date="2016-01" db="EMBL/GenBank/DDBJ databases">
        <authorList>
            <person name="Peeters C."/>
        </authorList>
    </citation>
    <scope>NUCLEOTIDE SEQUENCE [LARGE SCALE GENOMIC DNA]</scope>
    <source>
        <strain evidence="4">LMG 29315</strain>
    </source>
</reference>
<dbReference type="RefSeq" id="WP_040052426.1">
    <property type="nucleotide sequence ID" value="NZ_FCNV02000004.1"/>
</dbReference>
<evidence type="ECO:0000313" key="5">
    <source>
        <dbReference type="Proteomes" id="UP000198263"/>
    </source>
</evidence>
<dbReference type="Proteomes" id="UP000198263">
    <property type="component" value="Unassembled WGS sequence"/>
</dbReference>
<dbReference type="Pfam" id="PF04972">
    <property type="entry name" value="BON"/>
    <property type="match status" value="1"/>
</dbReference>
<dbReference type="OrthoDB" id="9032941at2"/>
<dbReference type="InterPro" id="IPR051686">
    <property type="entry name" value="Lipoprotein_DolP"/>
</dbReference>
<feature type="signal peptide" evidence="2">
    <location>
        <begin position="1"/>
        <end position="24"/>
    </location>
</feature>
<gene>
    <name evidence="4" type="ORF">AWB72_02553</name>
</gene>
<keyword evidence="2" id="KW-0732">Signal</keyword>
<keyword evidence="5" id="KW-1185">Reference proteome</keyword>
<dbReference type="PANTHER" id="PTHR34606:SF15">
    <property type="entry name" value="BON DOMAIN-CONTAINING PROTEIN"/>
    <property type="match status" value="1"/>
</dbReference>
<dbReference type="AlphaFoldDB" id="A0A658QX25"/>
<dbReference type="PROSITE" id="PS50914">
    <property type="entry name" value="BON"/>
    <property type="match status" value="1"/>
</dbReference>
<proteinExistence type="predicted"/>
<dbReference type="PANTHER" id="PTHR34606">
    <property type="entry name" value="BON DOMAIN-CONTAINING PROTEIN"/>
    <property type="match status" value="1"/>
</dbReference>
<dbReference type="EMBL" id="FCNV02000004">
    <property type="protein sequence ID" value="SAL30277.1"/>
    <property type="molecule type" value="Genomic_DNA"/>
</dbReference>
<organism evidence="4 5">
    <name type="scientific">Caballeronia concitans</name>
    <dbReference type="NCBI Taxonomy" id="1777133"/>
    <lineage>
        <taxon>Bacteria</taxon>
        <taxon>Pseudomonadati</taxon>
        <taxon>Pseudomonadota</taxon>
        <taxon>Betaproteobacteria</taxon>
        <taxon>Burkholderiales</taxon>
        <taxon>Burkholderiaceae</taxon>
        <taxon>Caballeronia</taxon>
    </lineage>
</organism>
<feature type="compositionally biased region" description="Low complexity" evidence="1">
    <location>
        <begin position="33"/>
        <end position="52"/>
    </location>
</feature>
<dbReference type="InterPro" id="IPR007055">
    <property type="entry name" value="BON_dom"/>
</dbReference>
<name>A0A658QX25_9BURK</name>